<evidence type="ECO:0000313" key="2">
    <source>
        <dbReference type="EMBL" id="EZF50942.1"/>
    </source>
</evidence>
<dbReference type="EMBL" id="KK207876">
    <property type="protein sequence ID" value="EZF50942.1"/>
    <property type="molecule type" value="Genomic_DNA"/>
</dbReference>
<sequence>MLRLLSTPQPNDSEHSSELRHHSSRPYGEVLHLVKHACKVSNISGTDAEDRSEWSGRSWGPHLYKEVSQVKPWCGPKSWEKAGVKGQLGCHVVHQPNQGIPPAAYIYAFNIEVIVFNMPGNPLPLTGYG</sequence>
<proteinExistence type="predicted"/>
<dbReference type="Proteomes" id="UP000023758">
    <property type="component" value="Unassembled WGS sequence"/>
</dbReference>
<feature type="compositionally biased region" description="Basic and acidic residues" evidence="1">
    <location>
        <begin position="12"/>
        <end position="21"/>
    </location>
</feature>
<organism evidence="2">
    <name type="scientific">Trichophyton rubrum CBS 288.86</name>
    <dbReference type="NCBI Taxonomy" id="1215330"/>
    <lineage>
        <taxon>Eukaryota</taxon>
        <taxon>Fungi</taxon>
        <taxon>Dikarya</taxon>
        <taxon>Ascomycota</taxon>
        <taxon>Pezizomycotina</taxon>
        <taxon>Eurotiomycetes</taxon>
        <taxon>Eurotiomycetidae</taxon>
        <taxon>Onygenales</taxon>
        <taxon>Arthrodermataceae</taxon>
        <taxon>Trichophyton</taxon>
    </lineage>
</organism>
<accession>A0A022VXF0</accession>
<reference evidence="2" key="1">
    <citation type="submission" date="2014-02" db="EMBL/GenBank/DDBJ databases">
        <title>The Genome Sequence of Trichophyton rubrum (morphotype fischeri) CBS 288.86.</title>
        <authorList>
            <consortium name="The Broad Institute Genomics Platform"/>
            <person name="Cuomo C.A."/>
            <person name="White T.C."/>
            <person name="Graser Y."/>
            <person name="Martinez-Rossi N."/>
            <person name="Heitman J."/>
            <person name="Young S.K."/>
            <person name="Zeng Q."/>
            <person name="Gargeya S."/>
            <person name="Abouelleil A."/>
            <person name="Alvarado L."/>
            <person name="Chapman S.B."/>
            <person name="Gainer-Dewar J."/>
            <person name="Goldberg J."/>
            <person name="Griggs A."/>
            <person name="Gujja S."/>
            <person name="Hansen M."/>
            <person name="Howarth C."/>
            <person name="Imamovic A."/>
            <person name="Larimer J."/>
            <person name="Martinez D."/>
            <person name="Murphy C."/>
            <person name="Pearson M.D."/>
            <person name="Persinoti G."/>
            <person name="Poon T."/>
            <person name="Priest M."/>
            <person name="Roberts A.D."/>
            <person name="Saif S."/>
            <person name="Shea T.D."/>
            <person name="Sykes S.N."/>
            <person name="Wortman J."/>
            <person name="Nusbaum C."/>
            <person name="Birren B."/>
        </authorList>
    </citation>
    <scope>NUCLEOTIDE SEQUENCE [LARGE SCALE GENOMIC DNA]</scope>
    <source>
        <strain evidence="2">CBS 288.86</strain>
    </source>
</reference>
<feature type="region of interest" description="Disordered" evidence="1">
    <location>
        <begin position="1"/>
        <end position="22"/>
    </location>
</feature>
<protein>
    <submittedName>
        <fullName evidence="2">Uncharacterized protein</fullName>
    </submittedName>
</protein>
<dbReference type="AlphaFoldDB" id="A0A022VXF0"/>
<feature type="compositionally biased region" description="Polar residues" evidence="1">
    <location>
        <begin position="1"/>
        <end position="11"/>
    </location>
</feature>
<gene>
    <name evidence="2" type="ORF">H103_05754</name>
</gene>
<evidence type="ECO:0000256" key="1">
    <source>
        <dbReference type="SAM" id="MobiDB-lite"/>
    </source>
</evidence>
<name>A0A022VXF0_TRIRU</name>
<dbReference type="HOGENOM" id="CLU_1950348_0_0_1"/>